<dbReference type="SUPFAM" id="SSF117281">
    <property type="entry name" value="Kelch motif"/>
    <property type="match status" value="2"/>
</dbReference>
<dbReference type="GO" id="GO:0043332">
    <property type="term" value="C:mating projection tip"/>
    <property type="evidence" value="ECO:0007669"/>
    <property type="project" value="EnsemblFungi"/>
</dbReference>
<dbReference type="Proteomes" id="UP000002866">
    <property type="component" value="Chromosome 3"/>
</dbReference>
<feature type="region of interest" description="Disordered" evidence="4">
    <location>
        <begin position="1"/>
        <end position="41"/>
    </location>
</feature>
<dbReference type="GO" id="GO:0032465">
    <property type="term" value="P:regulation of cytokinesis"/>
    <property type="evidence" value="ECO:0007669"/>
    <property type="project" value="EnsemblFungi"/>
</dbReference>
<evidence type="ECO:0000256" key="2">
    <source>
        <dbReference type="ARBA" id="ARBA00022737"/>
    </source>
</evidence>
<dbReference type="GO" id="GO:0090337">
    <property type="term" value="P:regulation of formin-nucleated actin cable assembly"/>
    <property type="evidence" value="ECO:0007669"/>
    <property type="project" value="EnsemblFungi"/>
</dbReference>
<proteinExistence type="predicted"/>
<feature type="coiled-coil region" evidence="3">
    <location>
        <begin position="1066"/>
        <end position="1093"/>
    </location>
</feature>
<dbReference type="GO" id="GO:0042802">
    <property type="term" value="F:identical protein binding"/>
    <property type="evidence" value="ECO:0007669"/>
    <property type="project" value="EnsemblFungi"/>
</dbReference>
<dbReference type="OrthoDB" id="45365at2759"/>
<feature type="compositionally biased region" description="Low complexity" evidence="4">
    <location>
        <begin position="961"/>
        <end position="972"/>
    </location>
</feature>
<feature type="coiled-coil region" evidence="3">
    <location>
        <begin position="799"/>
        <end position="918"/>
    </location>
</feature>
<keyword evidence="1" id="KW-0880">Kelch repeat</keyword>
<feature type="compositionally biased region" description="Low complexity" evidence="4">
    <location>
        <begin position="1106"/>
        <end position="1124"/>
    </location>
</feature>
<dbReference type="GO" id="GO:0001100">
    <property type="term" value="P:negative regulation of exit from mitosis"/>
    <property type="evidence" value="ECO:0007669"/>
    <property type="project" value="EnsemblFungi"/>
</dbReference>
<feature type="compositionally biased region" description="Low complexity" evidence="4">
    <location>
        <begin position="619"/>
        <end position="632"/>
    </location>
</feature>
<feature type="region of interest" description="Disordered" evidence="4">
    <location>
        <begin position="606"/>
        <end position="642"/>
    </location>
</feature>
<dbReference type="EMBL" id="HE806318">
    <property type="protein sequence ID" value="CCH60446.1"/>
    <property type="molecule type" value="Genomic_DNA"/>
</dbReference>
<feature type="coiled-coil region" evidence="3">
    <location>
        <begin position="996"/>
        <end position="1037"/>
    </location>
</feature>
<protein>
    <submittedName>
        <fullName evidence="5">Uncharacterized protein</fullName>
    </submittedName>
</protein>
<feature type="compositionally biased region" description="Polar residues" evidence="4">
    <location>
        <begin position="606"/>
        <end position="618"/>
    </location>
</feature>
<feature type="region of interest" description="Disordered" evidence="4">
    <location>
        <begin position="504"/>
        <end position="542"/>
    </location>
</feature>
<feature type="compositionally biased region" description="Low complexity" evidence="4">
    <location>
        <begin position="527"/>
        <end position="542"/>
    </location>
</feature>
<gene>
    <name evidence="5" type="primary">TBLA0C06530</name>
    <name evidence="5" type="ORF">TBLA_0C06530</name>
</gene>
<dbReference type="OMA" id="WNRIKLQ"/>
<dbReference type="GO" id="GO:0000755">
    <property type="term" value="P:cytogamy"/>
    <property type="evidence" value="ECO:0007669"/>
    <property type="project" value="EnsemblFungi"/>
</dbReference>
<keyword evidence="2" id="KW-0677">Repeat</keyword>
<dbReference type="InParanoid" id="I2H244"/>
<dbReference type="AlphaFoldDB" id="I2H244"/>
<feature type="compositionally biased region" description="Polar residues" evidence="4">
    <location>
        <begin position="976"/>
        <end position="986"/>
    </location>
</feature>
<name>I2H244_HENB6</name>
<dbReference type="PANTHER" id="PTHR46093">
    <property type="entry name" value="ACYL-COA-BINDING DOMAIN-CONTAINING PROTEIN 5"/>
    <property type="match status" value="1"/>
</dbReference>
<feature type="compositionally biased region" description="Polar residues" evidence="4">
    <location>
        <begin position="8"/>
        <end position="41"/>
    </location>
</feature>
<feature type="compositionally biased region" description="Polar residues" evidence="4">
    <location>
        <begin position="504"/>
        <end position="526"/>
    </location>
</feature>
<dbReference type="GO" id="GO:1990615">
    <property type="term" value="C:Kelch-containing formin regulatory complex"/>
    <property type="evidence" value="ECO:0007669"/>
    <property type="project" value="EnsemblFungi"/>
</dbReference>
<dbReference type="eggNOG" id="KOG0379">
    <property type="taxonomic scope" value="Eukaryota"/>
</dbReference>
<dbReference type="Gene3D" id="2.120.10.80">
    <property type="entry name" value="Kelch-type beta propeller"/>
    <property type="match status" value="2"/>
</dbReference>
<evidence type="ECO:0000256" key="1">
    <source>
        <dbReference type="ARBA" id="ARBA00022441"/>
    </source>
</evidence>
<dbReference type="InterPro" id="IPR015915">
    <property type="entry name" value="Kelch-typ_b-propeller"/>
</dbReference>
<dbReference type="GeneID" id="14495426"/>
<evidence type="ECO:0000256" key="3">
    <source>
        <dbReference type="SAM" id="Coils"/>
    </source>
</evidence>
<feature type="compositionally biased region" description="Polar residues" evidence="4">
    <location>
        <begin position="950"/>
        <end position="960"/>
    </location>
</feature>
<reference evidence="5 6" key="1">
    <citation type="journal article" date="2011" name="Proc. Natl. Acad. Sci. U.S.A.">
        <title>Evolutionary erosion of yeast sex chromosomes by mating-type switching accidents.</title>
        <authorList>
            <person name="Gordon J.L."/>
            <person name="Armisen D."/>
            <person name="Proux-Wera E."/>
            <person name="Oheigeartaigh S.S."/>
            <person name="Byrne K.P."/>
            <person name="Wolfe K.H."/>
        </authorList>
    </citation>
    <scope>NUCLEOTIDE SEQUENCE [LARGE SCALE GENOMIC DNA]</scope>
    <source>
        <strain evidence="6">ATCC 34711 / CBS 6284 / DSM 70876 / NBRC 10599 / NRRL Y-10934 / UCD 77-7</strain>
    </source>
</reference>
<dbReference type="GO" id="GO:0005938">
    <property type="term" value="C:cell cortex"/>
    <property type="evidence" value="ECO:0007669"/>
    <property type="project" value="EnsemblFungi"/>
</dbReference>
<accession>I2H244</accession>
<dbReference type="GO" id="GO:0005934">
    <property type="term" value="C:cellular bud tip"/>
    <property type="evidence" value="ECO:0007669"/>
    <property type="project" value="EnsemblFungi"/>
</dbReference>
<dbReference type="GO" id="GO:0060627">
    <property type="term" value="P:regulation of vesicle-mediated transport"/>
    <property type="evidence" value="ECO:0007669"/>
    <property type="project" value="EnsemblFungi"/>
</dbReference>
<dbReference type="KEGG" id="tbl:TBLA_0C06530"/>
<evidence type="ECO:0000313" key="6">
    <source>
        <dbReference type="Proteomes" id="UP000002866"/>
    </source>
</evidence>
<dbReference type="Pfam" id="PF24681">
    <property type="entry name" value="Kelch_KLHDC2_KLHL20_DRC7"/>
    <property type="match status" value="1"/>
</dbReference>
<feature type="region of interest" description="Disordered" evidence="4">
    <location>
        <begin position="1101"/>
        <end position="1125"/>
    </location>
</feature>
<dbReference type="GO" id="GO:0008360">
    <property type="term" value="P:regulation of cell shape"/>
    <property type="evidence" value="ECO:0007669"/>
    <property type="project" value="EnsemblFungi"/>
</dbReference>
<dbReference type="RefSeq" id="XP_004179965.1">
    <property type="nucleotide sequence ID" value="XM_004179917.1"/>
</dbReference>
<keyword evidence="3" id="KW-0175">Coiled coil</keyword>
<evidence type="ECO:0000256" key="4">
    <source>
        <dbReference type="SAM" id="MobiDB-lite"/>
    </source>
</evidence>
<organism evidence="5 6">
    <name type="scientific">Henningerozyma blattae (strain ATCC 34711 / CBS 6284 / DSM 70876 / NBRC 10599 / NRRL Y-10934 / UCD 77-7)</name>
    <name type="common">Yeast</name>
    <name type="synonym">Tetrapisispora blattae</name>
    <dbReference type="NCBI Taxonomy" id="1071380"/>
    <lineage>
        <taxon>Eukaryota</taxon>
        <taxon>Fungi</taxon>
        <taxon>Dikarya</taxon>
        <taxon>Ascomycota</taxon>
        <taxon>Saccharomycotina</taxon>
        <taxon>Saccharomycetes</taxon>
        <taxon>Saccharomycetales</taxon>
        <taxon>Saccharomycetaceae</taxon>
        <taxon>Henningerozyma</taxon>
    </lineage>
</organism>
<keyword evidence="6" id="KW-1185">Reference proteome</keyword>
<sequence length="1172" mass="130468">MNRGKFSYPNQTSRSVQVLVSPSRPSTGQRNLSSVSQTIHGVSTNPNNLNEYTPWCRYKLHNSPFPRYRHVASSVVSSDNKVFVIGGLHDQSVYGDTWIISENTININSPATMHTPTSTTSTTSNISFSSKTVEITEYTPPPRVGHASTLCGNAFVIFGGDTHKTNKDGLMDDDIYLFNINSYKWTIPQPVGPRPLGRYGHKISIIATSQMKTKLYVFGGQFDDSYFNDLCVYDLSSFRKPESHWEFLKPKSFIPPPLTNHTMVSYDYKLWVFGGDTQQGLINQLFMFDPVINDWRVVETTGEKPPPVQEHAAVMFNDLMCIMGGKDEQDVYLNSVYFLNLKSLKWFKFNDYKLNIPQGRSGHSITLLKNNRLLIMGGDKFDYARLDESDLQTSDVDMGKGTILYTLDLSRLEIECPGIFSTDKDAITESTTSTITPINSTPTVNLSNKNLITPVSTPQLSNDSSNLIKSNDLQNNRYEKFTGPTPNINILTPYANSENQNTPLQNIIQTPSSSNDKSNVVSPTPQSSITATPSGATSTTSANTINVTPYATSTTSPSITSNPTPAIPINHMQQLPNITSQPSSTSHAPITFNATEPITTIPSLSNQEENLTDSTQIPSTSTLLGTSSLKPTTTEDSKVNGLSPTKVLVPSALNNEANGMNNIDSTDKSSNFEKESLKTARDLSNTSKSVHSASQASDIDDIINGEIGVATIANSPSKAAVKYEAPSILNKVVADSIAISNDSAATTLNEEMFPELKSDTELQIKKPIDNASANELNHINEGQTPAIDMNTVTIDKKVLENIRTELSDLKELTQKKSREASNHVKNLEEEINKLKIENKNLSNPNSSQSILIQSKYDVLEADNKVLNDRLAEYEDLFGSKFLDIKNLNDIVKAQNEKIIKLEDSNSTLKAENHTLKEKQNHEDTEFRSQINSYSASIDNLLKEWNNSRELTTSLDNNHPGSTSTSPTTSSKSSSKENGTTAPTFFRVNSSRHDAVIDKLQKRLEDALTLNKELTVSNDKLNNDVKALNEKYLTLNNSFMSKKNEFTEIEKNYKSSLNSMLNANKALELSQKELTKYREMNGRLQKDLEELQFDKTNNAKRNISEASSFSKNSINNDSNDDNSNTDYRETHYKMKISDLKAELFIIKQERDNLKEDVHQMKKQLYTLNESDEV</sequence>
<dbReference type="FunCoup" id="I2H244">
    <property type="interactions" value="564"/>
</dbReference>
<dbReference type="STRING" id="1071380.I2H244"/>
<evidence type="ECO:0000313" key="5">
    <source>
        <dbReference type="EMBL" id="CCH60446.1"/>
    </source>
</evidence>
<dbReference type="PANTHER" id="PTHR46093:SF18">
    <property type="entry name" value="FIBRONECTIN TYPE-III DOMAIN-CONTAINING PROTEIN"/>
    <property type="match status" value="1"/>
</dbReference>
<feature type="region of interest" description="Disordered" evidence="4">
    <location>
        <begin position="950"/>
        <end position="986"/>
    </location>
</feature>
<dbReference type="GO" id="GO:0090029">
    <property type="term" value="P:negative regulation of pheromone-dependent signal transduction involved in conjugation with cellular fusion"/>
    <property type="evidence" value="ECO:0007669"/>
    <property type="project" value="EnsemblFungi"/>
</dbReference>
<feature type="coiled-coil region" evidence="3">
    <location>
        <begin position="1135"/>
        <end position="1169"/>
    </location>
</feature>
<dbReference type="HOGENOM" id="CLU_005472_0_0_1"/>
<dbReference type="GO" id="GO:0005935">
    <property type="term" value="C:cellular bud neck"/>
    <property type="evidence" value="ECO:0007669"/>
    <property type="project" value="EnsemblFungi"/>
</dbReference>